<evidence type="ECO:0000259" key="2">
    <source>
        <dbReference type="Pfam" id="PF23025"/>
    </source>
</evidence>
<accession>A0ABD3NBX9</accession>
<dbReference type="PANTHER" id="PTHR37412">
    <property type="entry name" value="C2 DOMAIN-CONTAINING PROTEIN 5"/>
    <property type="match status" value="1"/>
</dbReference>
<proteinExistence type="predicted"/>
<dbReference type="InterPro" id="IPR038983">
    <property type="entry name" value="C2CD5"/>
</dbReference>
<dbReference type="EMBL" id="JALLBG020000001">
    <property type="protein sequence ID" value="KAL3772868.1"/>
    <property type="molecule type" value="Genomic_DNA"/>
</dbReference>
<dbReference type="Proteomes" id="UP001530293">
    <property type="component" value="Unassembled WGS sequence"/>
</dbReference>
<feature type="region of interest" description="Disordered" evidence="1">
    <location>
        <begin position="159"/>
        <end position="219"/>
    </location>
</feature>
<comment type="caution">
    <text evidence="3">The sequence shown here is derived from an EMBL/GenBank/DDBJ whole genome shotgun (WGS) entry which is preliminary data.</text>
</comment>
<reference evidence="3 4" key="1">
    <citation type="submission" date="2024-10" db="EMBL/GenBank/DDBJ databases">
        <title>Updated reference genomes for cyclostephanoid diatoms.</title>
        <authorList>
            <person name="Roberts W.R."/>
            <person name="Alverson A.J."/>
        </authorList>
    </citation>
    <scope>NUCLEOTIDE SEQUENCE [LARGE SCALE GENOMIC DNA]</scope>
    <source>
        <strain evidence="3 4">AJA232-27</strain>
    </source>
</reference>
<evidence type="ECO:0000256" key="1">
    <source>
        <dbReference type="SAM" id="MobiDB-lite"/>
    </source>
</evidence>
<feature type="non-terminal residue" evidence="3">
    <location>
        <position position="219"/>
    </location>
</feature>
<dbReference type="AlphaFoldDB" id="A0ABD3NBX9"/>
<evidence type="ECO:0000313" key="4">
    <source>
        <dbReference type="Proteomes" id="UP001530293"/>
    </source>
</evidence>
<feature type="domain" description="C2" evidence="2">
    <location>
        <begin position="39"/>
        <end position="131"/>
    </location>
</feature>
<gene>
    <name evidence="3" type="ORF">ACHAWU_000525</name>
</gene>
<dbReference type="InterPro" id="IPR056431">
    <property type="entry name" value="C2CD5_YbjQ-rel_dom"/>
</dbReference>
<keyword evidence="4" id="KW-1185">Reference proteome</keyword>
<sequence length="219" mass="24197">MVVSSRGSNTNNNMIMTLMDEAQTAAAVRQRQRQQEYAQQEVQLLTMTEFDPRVRVRFGGLVTARSVKYLGKLASKLSDQETRDGWWSELRDEIRSHARTLCCSHVIGYMEYSTIHEDVCVLTISGTAAAVRGLPDKGMAQRMWAEWELKQAEVISGVDNHDRGKRNRYPGDSSPGSVISTNADTPFSAIETPFSGGVSDDGGERGHDEPAVMGADIVK</sequence>
<evidence type="ECO:0000313" key="3">
    <source>
        <dbReference type="EMBL" id="KAL3772868.1"/>
    </source>
</evidence>
<name>A0ABD3NBX9_9STRA</name>
<dbReference type="Pfam" id="PF23025">
    <property type="entry name" value="YbjQ_2"/>
    <property type="match status" value="1"/>
</dbReference>
<protein>
    <recommendedName>
        <fullName evidence="2">C2 domain-containing protein</fullName>
    </recommendedName>
</protein>
<organism evidence="3 4">
    <name type="scientific">Discostella pseudostelligera</name>
    <dbReference type="NCBI Taxonomy" id="259834"/>
    <lineage>
        <taxon>Eukaryota</taxon>
        <taxon>Sar</taxon>
        <taxon>Stramenopiles</taxon>
        <taxon>Ochrophyta</taxon>
        <taxon>Bacillariophyta</taxon>
        <taxon>Coscinodiscophyceae</taxon>
        <taxon>Thalassiosirophycidae</taxon>
        <taxon>Stephanodiscales</taxon>
        <taxon>Stephanodiscaceae</taxon>
        <taxon>Discostella</taxon>
    </lineage>
</organism>
<dbReference type="PANTHER" id="PTHR37412:SF2">
    <property type="entry name" value="C2 DOMAIN-CONTAINING PROTEIN 5"/>
    <property type="match status" value="1"/>
</dbReference>
<feature type="compositionally biased region" description="Polar residues" evidence="1">
    <location>
        <begin position="174"/>
        <end position="185"/>
    </location>
</feature>